<comment type="caution">
    <text evidence="1">The sequence shown here is derived from an EMBL/GenBank/DDBJ whole genome shotgun (WGS) entry which is preliminary data.</text>
</comment>
<accession>A0ABW4N1B7</accession>
<keyword evidence="2" id="KW-1185">Reference proteome</keyword>
<dbReference type="PANTHER" id="PTHR36922:SF1">
    <property type="entry name" value="DUF1993 DOMAIN-CONTAINING PROTEIN"/>
    <property type="match status" value="1"/>
</dbReference>
<proteinExistence type="predicted"/>
<dbReference type="Pfam" id="PF09351">
    <property type="entry name" value="DUF1993"/>
    <property type="match status" value="1"/>
</dbReference>
<dbReference type="InterPro" id="IPR018531">
    <property type="entry name" value="DUF1993"/>
</dbReference>
<organism evidence="1 2">
    <name type="scientific">Phenylobacterium terrae</name>
    <dbReference type="NCBI Taxonomy" id="2665495"/>
    <lineage>
        <taxon>Bacteria</taxon>
        <taxon>Pseudomonadati</taxon>
        <taxon>Pseudomonadota</taxon>
        <taxon>Alphaproteobacteria</taxon>
        <taxon>Caulobacterales</taxon>
        <taxon>Caulobacteraceae</taxon>
        <taxon>Phenylobacterium</taxon>
    </lineage>
</organism>
<dbReference type="PANTHER" id="PTHR36922">
    <property type="entry name" value="BLL2446 PROTEIN"/>
    <property type="match status" value="1"/>
</dbReference>
<dbReference type="Gene3D" id="1.20.120.450">
    <property type="entry name" value="dinb family like domain"/>
    <property type="match status" value="1"/>
</dbReference>
<reference evidence="2" key="1">
    <citation type="journal article" date="2019" name="Int. J. Syst. Evol. Microbiol.">
        <title>The Global Catalogue of Microorganisms (GCM) 10K type strain sequencing project: providing services to taxonomists for standard genome sequencing and annotation.</title>
        <authorList>
            <consortium name="The Broad Institute Genomics Platform"/>
            <consortium name="The Broad Institute Genome Sequencing Center for Infectious Disease"/>
            <person name="Wu L."/>
            <person name="Ma J."/>
        </authorList>
    </citation>
    <scope>NUCLEOTIDE SEQUENCE [LARGE SCALE GENOMIC DNA]</scope>
    <source>
        <strain evidence="2">DFY28</strain>
    </source>
</reference>
<gene>
    <name evidence="1" type="ORF">ACFSC0_11280</name>
</gene>
<dbReference type="EMBL" id="JBHUEY010000001">
    <property type="protein sequence ID" value="MFD1783977.1"/>
    <property type="molecule type" value="Genomic_DNA"/>
</dbReference>
<evidence type="ECO:0000313" key="2">
    <source>
        <dbReference type="Proteomes" id="UP001597237"/>
    </source>
</evidence>
<dbReference type="RefSeq" id="WP_377282835.1">
    <property type="nucleotide sequence ID" value="NZ_JBHRSI010000008.1"/>
</dbReference>
<dbReference type="SUPFAM" id="SSF109854">
    <property type="entry name" value="DinB/YfiT-like putative metalloenzymes"/>
    <property type="match status" value="1"/>
</dbReference>
<evidence type="ECO:0000313" key="1">
    <source>
        <dbReference type="EMBL" id="MFD1783977.1"/>
    </source>
</evidence>
<name>A0ABW4N1B7_9CAUL</name>
<sequence>MAISLYDVSVTGYLQTLHAVAGFLDKGLAHLQAEGKDPDQFVETRLYADMLDFRFQIVSVAHHSMGAIEGAKSGVYSPPAPKGENYAGLQQRVADAIAGLQALSREEVEALAGKDMAFVMGERRIPFTVENFILSFSLPNFHFHATTAYDILRAHGVPLGKRDYLGRLRMKT</sequence>
<protein>
    <submittedName>
        <fullName evidence="1">DUF1993 family protein</fullName>
    </submittedName>
</protein>
<dbReference type="Proteomes" id="UP001597237">
    <property type="component" value="Unassembled WGS sequence"/>
</dbReference>
<dbReference type="InterPro" id="IPR034660">
    <property type="entry name" value="DinB/YfiT-like"/>
</dbReference>